<feature type="compositionally biased region" description="Basic and acidic residues" evidence="1">
    <location>
        <begin position="27"/>
        <end position="50"/>
    </location>
</feature>
<feature type="compositionally biased region" description="Low complexity" evidence="1">
    <location>
        <begin position="227"/>
        <end position="237"/>
    </location>
</feature>
<dbReference type="AlphaFoldDB" id="A0A6A7C4I3"/>
<evidence type="ECO:0000313" key="3">
    <source>
        <dbReference type="Proteomes" id="UP000799421"/>
    </source>
</evidence>
<proteinExistence type="predicted"/>
<evidence type="ECO:0000313" key="2">
    <source>
        <dbReference type="EMBL" id="KAF2861959.1"/>
    </source>
</evidence>
<name>A0A6A7C4I3_9PEZI</name>
<reference evidence="2" key="1">
    <citation type="journal article" date="2020" name="Stud. Mycol.">
        <title>101 Dothideomycetes genomes: a test case for predicting lifestyles and emergence of pathogens.</title>
        <authorList>
            <person name="Haridas S."/>
            <person name="Albert R."/>
            <person name="Binder M."/>
            <person name="Bloem J."/>
            <person name="Labutti K."/>
            <person name="Salamov A."/>
            <person name="Andreopoulos B."/>
            <person name="Baker S."/>
            <person name="Barry K."/>
            <person name="Bills G."/>
            <person name="Bluhm B."/>
            <person name="Cannon C."/>
            <person name="Castanera R."/>
            <person name="Culley D."/>
            <person name="Daum C."/>
            <person name="Ezra D."/>
            <person name="Gonzalez J."/>
            <person name="Henrissat B."/>
            <person name="Kuo A."/>
            <person name="Liang C."/>
            <person name="Lipzen A."/>
            <person name="Lutzoni F."/>
            <person name="Magnuson J."/>
            <person name="Mondo S."/>
            <person name="Nolan M."/>
            <person name="Ohm R."/>
            <person name="Pangilinan J."/>
            <person name="Park H.-J."/>
            <person name="Ramirez L."/>
            <person name="Alfaro M."/>
            <person name="Sun H."/>
            <person name="Tritt A."/>
            <person name="Yoshinaga Y."/>
            <person name="Zwiers L.-H."/>
            <person name="Turgeon B."/>
            <person name="Goodwin S."/>
            <person name="Spatafora J."/>
            <person name="Crous P."/>
            <person name="Grigoriev I."/>
        </authorList>
    </citation>
    <scope>NUCLEOTIDE SEQUENCE</scope>
    <source>
        <strain evidence="2">CBS 480.64</strain>
    </source>
</reference>
<dbReference type="EMBL" id="MU005969">
    <property type="protein sequence ID" value="KAF2861959.1"/>
    <property type="molecule type" value="Genomic_DNA"/>
</dbReference>
<feature type="compositionally biased region" description="Pro residues" evidence="1">
    <location>
        <begin position="258"/>
        <end position="273"/>
    </location>
</feature>
<gene>
    <name evidence="2" type="ORF">K470DRAFT_269480</name>
</gene>
<feature type="compositionally biased region" description="Basic and acidic residues" evidence="1">
    <location>
        <begin position="1"/>
        <end position="12"/>
    </location>
</feature>
<feature type="compositionally biased region" description="Basic and acidic residues" evidence="1">
    <location>
        <begin position="116"/>
        <end position="125"/>
    </location>
</feature>
<feature type="region of interest" description="Disordered" evidence="1">
    <location>
        <begin position="1"/>
        <end position="76"/>
    </location>
</feature>
<feature type="region of interest" description="Disordered" evidence="1">
    <location>
        <begin position="324"/>
        <end position="345"/>
    </location>
</feature>
<feature type="region of interest" description="Disordered" evidence="1">
    <location>
        <begin position="94"/>
        <end position="125"/>
    </location>
</feature>
<organism evidence="2 3">
    <name type="scientific">Piedraia hortae CBS 480.64</name>
    <dbReference type="NCBI Taxonomy" id="1314780"/>
    <lineage>
        <taxon>Eukaryota</taxon>
        <taxon>Fungi</taxon>
        <taxon>Dikarya</taxon>
        <taxon>Ascomycota</taxon>
        <taxon>Pezizomycotina</taxon>
        <taxon>Dothideomycetes</taxon>
        <taxon>Dothideomycetidae</taxon>
        <taxon>Capnodiales</taxon>
        <taxon>Piedraiaceae</taxon>
        <taxon>Piedraia</taxon>
    </lineage>
</organism>
<feature type="region of interest" description="Disordered" evidence="1">
    <location>
        <begin position="222"/>
        <end position="305"/>
    </location>
</feature>
<evidence type="ECO:0000256" key="1">
    <source>
        <dbReference type="SAM" id="MobiDB-lite"/>
    </source>
</evidence>
<feature type="compositionally biased region" description="Low complexity" evidence="1">
    <location>
        <begin position="57"/>
        <end position="76"/>
    </location>
</feature>
<dbReference type="Proteomes" id="UP000799421">
    <property type="component" value="Unassembled WGS sequence"/>
</dbReference>
<sequence length="345" mass="37437">MTKEDEPPHQEDFGELDNVVQSIERYNPYEKEANDMDNVTDKRIRRDMAILKKTRIPSGAATSSGATAPSKPVKPPKTTIVKAVVARRIPDFLDYPKRSANPVPEPARPSEAAKAALEKGRDEAKAARPTVRYVYMVLPGGDEGRKKFVRKGHVKPCHKQRDIPRRKLNAALKEQGRSVARVAPGTVAAKTLVRVTNQEDLEAIRQGAHGLEVLKAVEAERRVSGRPNPAAKLAPSAAPTPPSAPDHRPADSSLNPVPSSPKLPPPPSPPPLPLRFGSVQDHACRQANDHTGSHARIRPRPAAIKKPAAGQLTFFQYLCGEVSGTSHKRGATTEDETAPAAKKPR</sequence>
<accession>A0A6A7C4I3</accession>
<protein>
    <submittedName>
        <fullName evidence="2">Uncharacterized protein</fullName>
    </submittedName>
</protein>
<keyword evidence="3" id="KW-1185">Reference proteome</keyword>
<feature type="compositionally biased region" description="Basic and acidic residues" evidence="1">
    <location>
        <begin position="282"/>
        <end position="292"/>
    </location>
</feature>